<keyword evidence="8" id="KW-1185">Reference proteome</keyword>
<dbReference type="InterPro" id="IPR011990">
    <property type="entry name" value="TPR-like_helical_dom_sf"/>
</dbReference>
<dbReference type="Proteomes" id="UP000007013">
    <property type="component" value="Chromosome"/>
</dbReference>
<dbReference type="PANTHER" id="PTHR37422:SF23">
    <property type="entry name" value="TEICHURONIC ACID BIOSYNTHESIS PROTEIN TUAE"/>
    <property type="match status" value="1"/>
</dbReference>
<feature type="transmembrane region" description="Helical" evidence="5">
    <location>
        <begin position="129"/>
        <end position="146"/>
    </location>
</feature>
<feature type="transmembrane region" description="Helical" evidence="5">
    <location>
        <begin position="182"/>
        <end position="204"/>
    </location>
</feature>
<dbReference type="PANTHER" id="PTHR37422">
    <property type="entry name" value="TEICHURONIC ACID BIOSYNTHESIS PROTEIN TUAE"/>
    <property type="match status" value="1"/>
</dbReference>
<dbReference type="InterPro" id="IPR007016">
    <property type="entry name" value="O-antigen_ligase-rel_domated"/>
</dbReference>
<dbReference type="STRING" id="452637.Oter_4567"/>
<protein>
    <submittedName>
        <fullName evidence="7">O-antigen polymerase</fullName>
    </submittedName>
</protein>
<comment type="subcellular location">
    <subcellularLocation>
        <location evidence="1">Membrane</location>
        <topology evidence="1">Multi-pass membrane protein</topology>
    </subcellularLocation>
</comment>
<feature type="transmembrane region" description="Helical" evidence="5">
    <location>
        <begin position="516"/>
        <end position="538"/>
    </location>
</feature>
<feature type="transmembrane region" description="Helical" evidence="5">
    <location>
        <begin position="305"/>
        <end position="326"/>
    </location>
</feature>
<dbReference type="eggNOG" id="COG3307">
    <property type="taxonomic scope" value="Bacteria"/>
</dbReference>
<feature type="transmembrane region" description="Helical" evidence="5">
    <location>
        <begin position="399"/>
        <end position="418"/>
    </location>
</feature>
<evidence type="ECO:0000256" key="4">
    <source>
        <dbReference type="ARBA" id="ARBA00023136"/>
    </source>
</evidence>
<evidence type="ECO:0000313" key="7">
    <source>
        <dbReference type="EMBL" id="ACB77838.1"/>
    </source>
</evidence>
<dbReference type="EMBL" id="CP001032">
    <property type="protein sequence ID" value="ACB77838.1"/>
    <property type="molecule type" value="Genomic_DNA"/>
</dbReference>
<sequence length="717" mass="77842">MSNAPALRSLIWEWIQVALLGANLIWTTLCLGGFRAETMVVTSMLTGLLFVVHLLARADAAAARVWPANGANGDEWRGAAPAVERAEGPPDPDVARRMSGGMEGTAVLPALTRKATLAPRPGDVSLHPASWLVLPFLVYAAANVAWISPVPWLGWRDWFGWAQLGIMFWVALNGVRSPAARGTLFTLLLLLGLTAVVLGCYQRFVRPDWLMLGRTQVQQFVGRASGSFGIPNSLAALLLLLLPPCCALALRRGASAVQRVLFGYVAVVFLLGLGLTVSRGAWISLAVVLVAWPLFARGGSWRRRLGWTAVVGVTLGAIALTAFFQVDLVRERWIKLKQDSGELSRPILWRGAWRIFAEHPVWGSGAGSFAVAFEKHRPATFQDDPLWAHNDYLNTLSDYGAVGFTLCFGAWAVVGWGAHRARKRGRTGFPDQAALHAAAGSGDSALQDPPVTAAGLLDSAMFRRGLAAGLVAFALQLFVDFHFKIPALALAFAVVAALYVQAAWPQCRAPAERGDFFKAWGFAAVAFATLIGLIGHVLPLYRAEALRYDARRAIDRLAVRATPVSEWRPVLTDALKALQRANRIDPTNAAAWADLSYVKALFAWIEPTRLDAFAIEAEHAADRALALSKADPEFWIRRGVALDMRRRHLEAGAAFVQAVATAPAWAGAWYHHAFHLSLIPSQRGRALAAVEFCLRLDAGNREAQALRRRLTESGGAP</sequence>
<dbReference type="OrthoDB" id="187494at2"/>
<feature type="domain" description="O-antigen ligase-related" evidence="6">
    <location>
        <begin position="265"/>
        <end position="406"/>
    </location>
</feature>
<feature type="transmembrane region" description="Helical" evidence="5">
    <location>
        <begin position="40"/>
        <end position="56"/>
    </location>
</feature>
<keyword evidence="3 5" id="KW-1133">Transmembrane helix</keyword>
<dbReference type="SUPFAM" id="SSF48439">
    <property type="entry name" value="Protein prenylyltransferase"/>
    <property type="match status" value="1"/>
</dbReference>
<dbReference type="HOGENOM" id="CLU_420176_0_0_0"/>
<dbReference type="InterPro" id="IPR051533">
    <property type="entry name" value="WaaL-like"/>
</dbReference>
<keyword evidence="4 5" id="KW-0472">Membrane</keyword>
<dbReference type="RefSeq" id="WP_012377352.1">
    <property type="nucleotide sequence ID" value="NC_010571.1"/>
</dbReference>
<evidence type="ECO:0000256" key="2">
    <source>
        <dbReference type="ARBA" id="ARBA00022692"/>
    </source>
</evidence>
<keyword evidence="2 5" id="KW-0812">Transmembrane</keyword>
<dbReference type="eggNOG" id="COG0457">
    <property type="taxonomic scope" value="Bacteria"/>
</dbReference>
<feature type="transmembrane region" description="Helical" evidence="5">
    <location>
        <begin position="12"/>
        <end position="34"/>
    </location>
</feature>
<evidence type="ECO:0000313" key="8">
    <source>
        <dbReference type="Proteomes" id="UP000007013"/>
    </source>
</evidence>
<feature type="transmembrane region" description="Helical" evidence="5">
    <location>
        <begin position="257"/>
        <end position="275"/>
    </location>
</feature>
<feature type="transmembrane region" description="Helical" evidence="5">
    <location>
        <begin position="281"/>
        <end position="298"/>
    </location>
</feature>
<evidence type="ECO:0000256" key="3">
    <source>
        <dbReference type="ARBA" id="ARBA00022989"/>
    </source>
</evidence>
<accession>B1ZQU0</accession>
<organism evidence="7 8">
    <name type="scientific">Opitutus terrae (strain DSM 11246 / JCM 15787 / PB90-1)</name>
    <dbReference type="NCBI Taxonomy" id="452637"/>
    <lineage>
        <taxon>Bacteria</taxon>
        <taxon>Pseudomonadati</taxon>
        <taxon>Verrucomicrobiota</taxon>
        <taxon>Opitutia</taxon>
        <taxon>Opitutales</taxon>
        <taxon>Opitutaceae</taxon>
        <taxon>Opitutus</taxon>
    </lineage>
</organism>
<feature type="transmembrane region" description="Helical" evidence="5">
    <location>
        <begin position="230"/>
        <end position="250"/>
    </location>
</feature>
<evidence type="ECO:0000256" key="5">
    <source>
        <dbReference type="SAM" id="Phobius"/>
    </source>
</evidence>
<evidence type="ECO:0000256" key="1">
    <source>
        <dbReference type="ARBA" id="ARBA00004141"/>
    </source>
</evidence>
<feature type="transmembrane region" description="Helical" evidence="5">
    <location>
        <begin position="485"/>
        <end position="504"/>
    </location>
</feature>
<evidence type="ECO:0000259" key="6">
    <source>
        <dbReference type="Pfam" id="PF04932"/>
    </source>
</evidence>
<dbReference type="Gene3D" id="1.25.40.10">
    <property type="entry name" value="Tetratricopeptide repeat domain"/>
    <property type="match status" value="1"/>
</dbReference>
<proteinExistence type="predicted"/>
<feature type="transmembrane region" description="Helical" evidence="5">
    <location>
        <begin position="158"/>
        <end position="175"/>
    </location>
</feature>
<dbReference type="GO" id="GO:0016020">
    <property type="term" value="C:membrane"/>
    <property type="evidence" value="ECO:0007669"/>
    <property type="project" value="UniProtKB-SubCell"/>
</dbReference>
<gene>
    <name evidence="7" type="ordered locus">Oter_4567</name>
</gene>
<dbReference type="Pfam" id="PF04932">
    <property type="entry name" value="Wzy_C"/>
    <property type="match status" value="1"/>
</dbReference>
<dbReference type="AlphaFoldDB" id="B1ZQU0"/>
<dbReference type="KEGG" id="ote:Oter_4567"/>
<name>B1ZQU0_OPITP</name>
<reference evidence="7 8" key="1">
    <citation type="journal article" date="2011" name="J. Bacteriol.">
        <title>Genome sequence of the verrucomicrobium Opitutus terrae PB90-1, an abundant inhabitant of rice paddy soil ecosystems.</title>
        <authorList>
            <person name="van Passel M.W."/>
            <person name="Kant R."/>
            <person name="Palva A."/>
            <person name="Copeland A."/>
            <person name="Lucas S."/>
            <person name="Lapidus A."/>
            <person name="Glavina del Rio T."/>
            <person name="Pitluck S."/>
            <person name="Goltsman E."/>
            <person name="Clum A."/>
            <person name="Sun H."/>
            <person name="Schmutz J."/>
            <person name="Larimer F.W."/>
            <person name="Land M.L."/>
            <person name="Hauser L."/>
            <person name="Kyrpides N."/>
            <person name="Mikhailova N."/>
            <person name="Richardson P.P."/>
            <person name="Janssen P.H."/>
            <person name="de Vos W.M."/>
            <person name="Smidt H."/>
        </authorList>
    </citation>
    <scope>NUCLEOTIDE SEQUENCE [LARGE SCALE GENOMIC DNA]</scope>
    <source>
        <strain evidence="8">DSM 11246 / JCM 15787 / PB90-1</strain>
    </source>
</reference>